<reference evidence="1 2" key="1">
    <citation type="submission" date="2017-03" db="EMBL/GenBank/DDBJ databases">
        <title>Genome Survey of Euroglyphus maynei.</title>
        <authorList>
            <person name="Arlian L.G."/>
            <person name="Morgan M.S."/>
            <person name="Rider S.D."/>
        </authorList>
    </citation>
    <scope>NUCLEOTIDE SEQUENCE [LARGE SCALE GENOMIC DNA]</scope>
    <source>
        <strain evidence="1">Arlian Lab</strain>
        <tissue evidence="1">Whole body</tissue>
    </source>
</reference>
<organism evidence="1 2">
    <name type="scientific">Euroglyphus maynei</name>
    <name type="common">Mayne's house dust mite</name>
    <dbReference type="NCBI Taxonomy" id="6958"/>
    <lineage>
        <taxon>Eukaryota</taxon>
        <taxon>Metazoa</taxon>
        <taxon>Ecdysozoa</taxon>
        <taxon>Arthropoda</taxon>
        <taxon>Chelicerata</taxon>
        <taxon>Arachnida</taxon>
        <taxon>Acari</taxon>
        <taxon>Acariformes</taxon>
        <taxon>Sarcoptiformes</taxon>
        <taxon>Astigmata</taxon>
        <taxon>Psoroptidia</taxon>
        <taxon>Analgoidea</taxon>
        <taxon>Pyroglyphidae</taxon>
        <taxon>Pyroglyphinae</taxon>
        <taxon>Euroglyphus</taxon>
    </lineage>
</organism>
<comment type="caution">
    <text evidence="1">The sequence shown here is derived from an EMBL/GenBank/DDBJ whole genome shotgun (WGS) entry which is preliminary data.</text>
</comment>
<proteinExistence type="predicted"/>
<evidence type="ECO:0000313" key="1">
    <source>
        <dbReference type="EMBL" id="OTF79257.1"/>
    </source>
</evidence>
<gene>
    <name evidence="1" type="ORF">BLA29_009727</name>
</gene>
<keyword evidence="2" id="KW-1185">Reference proteome</keyword>
<sequence>MHDERYANDVCIGEISIPLKKIQSFQELKQSLMNFDNNDDYETNGDNNNNNNGELLYKDDDDDIESNLQFQSNIYTLFPMKEIKGDLMVGICYLPTSRRVNITIIKGTIRNSILRSIDQSLNHQGK</sequence>
<evidence type="ECO:0000313" key="2">
    <source>
        <dbReference type="Proteomes" id="UP000194236"/>
    </source>
</evidence>
<accession>A0A1Y3BGG7</accession>
<protein>
    <submittedName>
        <fullName evidence="1">Synaptotagmin-2-like protein</fullName>
    </submittedName>
</protein>
<name>A0A1Y3BGG7_EURMA</name>
<dbReference type="AlphaFoldDB" id="A0A1Y3BGG7"/>
<dbReference type="OrthoDB" id="67700at2759"/>
<dbReference type="EMBL" id="MUJZ01024018">
    <property type="protein sequence ID" value="OTF79257.1"/>
    <property type="molecule type" value="Genomic_DNA"/>
</dbReference>
<dbReference type="Proteomes" id="UP000194236">
    <property type="component" value="Unassembled WGS sequence"/>
</dbReference>